<sequence>VTFRIYKNLRFQREKLALFTSIIFNPMIISLGAFGILIFNRPHISENANVIFFSCFIFSNLIPVLTVLILKKTGRISDLDASRKEQRFMPLFLGIVYSGIGFLVLNSLDAGNLTQGLMFCYMINTIII</sequence>
<protein>
    <submittedName>
        <fullName evidence="2">Uncharacterized protein</fullName>
    </submittedName>
</protein>
<dbReference type="AlphaFoldDB" id="A0A381WEW6"/>
<gene>
    <name evidence="2" type="ORF">METZ01_LOCUS103327</name>
</gene>
<keyword evidence="1" id="KW-1133">Transmembrane helix</keyword>
<feature type="transmembrane region" description="Helical" evidence="1">
    <location>
        <begin position="51"/>
        <end position="70"/>
    </location>
</feature>
<feature type="transmembrane region" description="Helical" evidence="1">
    <location>
        <begin position="91"/>
        <end position="108"/>
    </location>
</feature>
<dbReference type="EMBL" id="UINC01011435">
    <property type="protein sequence ID" value="SVA50473.1"/>
    <property type="molecule type" value="Genomic_DNA"/>
</dbReference>
<feature type="transmembrane region" description="Helical" evidence="1">
    <location>
        <begin position="16"/>
        <end position="39"/>
    </location>
</feature>
<name>A0A381WEW6_9ZZZZ</name>
<keyword evidence="1" id="KW-0812">Transmembrane</keyword>
<keyword evidence="1" id="KW-0472">Membrane</keyword>
<feature type="non-terminal residue" evidence="2">
    <location>
        <position position="128"/>
    </location>
</feature>
<reference evidence="2" key="1">
    <citation type="submission" date="2018-05" db="EMBL/GenBank/DDBJ databases">
        <authorList>
            <person name="Lanie J.A."/>
            <person name="Ng W.-L."/>
            <person name="Kazmierczak K.M."/>
            <person name="Andrzejewski T.M."/>
            <person name="Davidsen T.M."/>
            <person name="Wayne K.J."/>
            <person name="Tettelin H."/>
            <person name="Glass J.I."/>
            <person name="Rusch D."/>
            <person name="Podicherti R."/>
            <person name="Tsui H.-C.T."/>
            <person name="Winkler M.E."/>
        </authorList>
    </citation>
    <scope>NUCLEOTIDE SEQUENCE</scope>
</reference>
<evidence type="ECO:0000256" key="1">
    <source>
        <dbReference type="SAM" id="Phobius"/>
    </source>
</evidence>
<organism evidence="2">
    <name type="scientific">marine metagenome</name>
    <dbReference type="NCBI Taxonomy" id="408172"/>
    <lineage>
        <taxon>unclassified sequences</taxon>
        <taxon>metagenomes</taxon>
        <taxon>ecological metagenomes</taxon>
    </lineage>
</organism>
<feature type="non-terminal residue" evidence="2">
    <location>
        <position position="1"/>
    </location>
</feature>
<accession>A0A381WEW6</accession>
<evidence type="ECO:0000313" key="2">
    <source>
        <dbReference type="EMBL" id="SVA50473.1"/>
    </source>
</evidence>
<proteinExistence type="predicted"/>